<organism evidence="1">
    <name type="scientific">Arundo donax</name>
    <name type="common">Giant reed</name>
    <name type="synonym">Donax arundinaceus</name>
    <dbReference type="NCBI Taxonomy" id="35708"/>
    <lineage>
        <taxon>Eukaryota</taxon>
        <taxon>Viridiplantae</taxon>
        <taxon>Streptophyta</taxon>
        <taxon>Embryophyta</taxon>
        <taxon>Tracheophyta</taxon>
        <taxon>Spermatophyta</taxon>
        <taxon>Magnoliopsida</taxon>
        <taxon>Liliopsida</taxon>
        <taxon>Poales</taxon>
        <taxon>Poaceae</taxon>
        <taxon>PACMAD clade</taxon>
        <taxon>Arundinoideae</taxon>
        <taxon>Arundineae</taxon>
        <taxon>Arundo</taxon>
    </lineage>
</organism>
<evidence type="ECO:0000313" key="1">
    <source>
        <dbReference type="EMBL" id="JAD35633.1"/>
    </source>
</evidence>
<sequence length="37" mass="4272">MRKYSITLYVLTIATCIGQREPTASNRLLYSPRENDP</sequence>
<dbReference type="EMBL" id="GBRH01262262">
    <property type="protein sequence ID" value="JAD35633.1"/>
    <property type="molecule type" value="Transcribed_RNA"/>
</dbReference>
<protein>
    <submittedName>
        <fullName evidence="1">Uncharacterized protein</fullName>
    </submittedName>
</protein>
<dbReference type="AlphaFoldDB" id="A0A0A8ZDC0"/>
<reference evidence="1" key="2">
    <citation type="journal article" date="2015" name="Data Brief">
        <title>Shoot transcriptome of the giant reed, Arundo donax.</title>
        <authorList>
            <person name="Barrero R.A."/>
            <person name="Guerrero F.D."/>
            <person name="Moolhuijzen P."/>
            <person name="Goolsby J.A."/>
            <person name="Tidwell J."/>
            <person name="Bellgard S.E."/>
            <person name="Bellgard M.I."/>
        </authorList>
    </citation>
    <scope>NUCLEOTIDE SEQUENCE</scope>
    <source>
        <tissue evidence="1">Shoot tissue taken approximately 20 cm above the soil surface</tissue>
    </source>
</reference>
<accession>A0A0A8ZDC0</accession>
<reference evidence="1" key="1">
    <citation type="submission" date="2014-09" db="EMBL/GenBank/DDBJ databases">
        <authorList>
            <person name="Magalhaes I.L.F."/>
            <person name="Oliveira U."/>
            <person name="Santos F.R."/>
            <person name="Vidigal T.H.D.A."/>
            <person name="Brescovit A.D."/>
            <person name="Santos A.J."/>
        </authorList>
    </citation>
    <scope>NUCLEOTIDE SEQUENCE</scope>
    <source>
        <tissue evidence="1">Shoot tissue taken approximately 20 cm above the soil surface</tissue>
    </source>
</reference>
<name>A0A0A8ZDC0_ARUDO</name>
<proteinExistence type="predicted"/>